<evidence type="ECO:0000256" key="3">
    <source>
        <dbReference type="ARBA" id="ARBA00022821"/>
    </source>
</evidence>
<dbReference type="PANTHER" id="PTHR43670:SF47">
    <property type="entry name" value="HSP20_ALPHA CRYSTALLIN FAMILY PROTEIN"/>
    <property type="match status" value="1"/>
</dbReference>
<organism evidence="8 9">
    <name type="scientific">Abrus precatorius</name>
    <name type="common">Indian licorice</name>
    <name type="synonym">Glycine abrus</name>
    <dbReference type="NCBI Taxonomy" id="3816"/>
    <lineage>
        <taxon>Eukaryota</taxon>
        <taxon>Viridiplantae</taxon>
        <taxon>Streptophyta</taxon>
        <taxon>Embryophyta</taxon>
        <taxon>Tracheophyta</taxon>
        <taxon>Spermatophyta</taxon>
        <taxon>Magnoliopsida</taxon>
        <taxon>eudicotyledons</taxon>
        <taxon>Gunneridae</taxon>
        <taxon>Pentapetalae</taxon>
        <taxon>rosids</taxon>
        <taxon>fabids</taxon>
        <taxon>Fabales</taxon>
        <taxon>Fabaceae</taxon>
        <taxon>Papilionoideae</taxon>
        <taxon>50 kb inversion clade</taxon>
        <taxon>NPAAA clade</taxon>
        <taxon>indigoferoid/millettioid clade</taxon>
        <taxon>Abreae</taxon>
        <taxon>Abrus</taxon>
    </lineage>
</organism>
<sequence>MDSMRTQPAANRVYVDFEPPYEWVKNERLFTVFLPGYRRDQLKVQVTSKPGLRLMGERLITANRWHRFNLEFPIPSDYDADDVIAKFEDGKLLVRFGQLTKPRETLEEAPRPKEPSPKVDQQKGAQEDTPKAETRTNGEVSEQKTPQKVVEQVNETEKGKTETTDSTGKAAQEARTNGLTETEAAATSKAPKTKAVTRSKTRLIGFSPSFRPSNKWKKLVKWVVLILLVVGLGIYARNTFRLSHGESNFQEL</sequence>
<reference evidence="9" key="2">
    <citation type="submission" date="2025-08" db="UniProtKB">
        <authorList>
            <consortium name="RefSeq"/>
        </authorList>
    </citation>
    <scope>IDENTIFICATION</scope>
    <source>
        <tissue evidence="9">Young leaves</tissue>
    </source>
</reference>
<evidence type="ECO:0000256" key="5">
    <source>
        <dbReference type="SAM" id="MobiDB-lite"/>
    </source>
</evidence>
<comment type="similarity">
    <text evidence="4">Belongs to the small heat shock protein (HSP20) family.</text>
</comment>
<evidence type="ECO:0000256" key="4">
    <source>
        <dbReference type="PROSITE-ProRule" id="PRU00285"/>
    </source>
</evidence>
<feature type="compositionally biased region" description="Basic and acidic residues" evidence="5">
    <location>
        <begin position="103"/>
        <end position="136"/>
    </location>
</feature>
<evidence type="ECO:0000256" key="2">
    <source>
        <dbReference type="ARBA" id="ARBA00022475"/>
    </source>
</evidence>
<accession>A0A8B8MKW5</accession>
<evidence type="ECO:0000259" key="7">
    <source>
        <dbReference type="PROSITE" id="PS01031"/>
    </source>
</evidence>
<dbReference type="GO" id="GO:0005886">
    <property type="term" value="C:plasma membrane"/>
    <property type="evidence" value="ECO:0007669"/>
    <property type="project" value="UniProtKB-SubCell"/>
</dbReference>
<gene>
    <name evidence="9" type="primary">LOC113874525</name>
</gene>
<dbReference type="CDD" id="cd00298">
    <property type="entry name" value="ACD_sHsps_p23-like"/>
    <property type="match status" value="1"/>
</dbReference>
<feature type="compositionally biased region" description="Low complexity" evidence="5">
    <location>
        <begin position="180"/>
        <end position="190"/>
    </location>
</feature>
<dbReference type="InterPro" id="IPR002068">
    <property type="entry name" value="A-crystallin/Hsp20_dom"/>
</dbReference>
<dbReference type="RefSeq" id="XP_027368548.1">
    <property type="nucleotide sequence ID" value="XM_027512747.1"/>
</dbReference>
<dbReference type="PANTHER" id="PTHR43670">
    <property type="entry name" value="HEAT SHOCK PROTEIN 26"/>
    <property type="match status" value="1"/>
</dbReference>
<keyword evidence="6" id="KW-1133">Transmembrane helix</keyword>
<dbReference type="AlphaFoldDB" id="A0A8B8MKW5"/>
<keyword evidence="6" id="KW-0812">Transmembrane</keyword>
<evidence type="ECO:0000256" key="1">
    <source>
        <dbReference type="ARBA" id="ARBA00004162"/>
    </source>
</evidence>
<reference evidence="8" key="1">
    <citation type="journal article" date="2019" name="Toxins">
        <title>Detection of Abrin-Like and Prepropulchellin-Like Toxin Genes and Transcripts Using Whole Genome Sequencing and Full-Length Transcript Sequencing of Abrus precatorius.</title>
        <authorList>
            <person name="Hovde B.T."/>
            <person name="Daligault H.E."/>
            <person name="Hanschen E.R."/>
            <person name="Kunde Y.A."/>
            <person name="Johnson M.B."/>
            <person name="Starkenburg S.R."/>
            <person name="Johnson S.L."/>
        </authorList>
    </citation>
    <scope>NUCLEOTIDE SEQUENCE [LARGE SCALE GENOMIC DNA]</scope>
</reference>
<feature type="compositionally biased region" description="Polar residues" evidence="5">
    <location>
        <begin position="164"/>
        <end position="179"/>
    </location>
</feature>
<feature type="compositionally biased region" description="Polar residues" evidence="5">
    <location>
        <begin position="137"/>
        <end position="146"/>
    </location>
</feature>
<dbReference type="Gene3D" id="2.60.40.790">
    <property type="match status" value="1"/>
</dbReference>
<feature type="domain" description="SHSP" evidence="7">
    <location>
        <begin position="8"/>
        <end position="114"/>
    </location>
</feature>
<evidence type="ECO:0000256" key="6">
    <source>
        <dbReference type="SAM" id="Phobius"/>
    </source>
</evidence>
<dbReference type="PROSITE" id="PS01031">
    <property type="entry name" value="SHSP"/>
    <property type="match status" value="1"/>
</dbReference>
<feature type="transmembrane region" description="Helical" evidence="6">
    <location>
        <begin position="219"/>
        <end position="236"/>
    </location>
</feature>
<dbReference type="InterPro" id="IPR008978">
    <property type="entry name" value="HSP20-like_chaperone"/>
</dbReference>
<protein>
    <submittedName>
        <fullName evidence="9">Uncharacterized protein LOC113874525</fullName>
    </submittedName>
</protein>
<dbReference type="OrthoDB" id="1431247at2759"/>
<evidence type="ECO:0000313" key="9">
    <source>
        <dbReference type="RefSeq" id="XP_027368548.1"/>
    </source>
</evidence>
<keyword evidence="2" id="KW-1003">Cell membrane</keyword>
<keyword evidence="6" id="KW-0472">Membrane</keyword>
<dbReference type="KEGG" id="aprc:113874525"/>
<name>A0A8B8MKW5_ABRPR</name>
<keyword evidence="3" id="KW-0611">Plant defense</keyword>
<comment type="subcellular location">
    <subcellularLocation>
        <location evidence="1">Cell membrane</location>
        <topology evidence="1">Single-pass membrane protein</topology>
    </subcellularLocation>
</comment>
<dbReference type="GO" id="GO:0034605">
    <property type="term" value="P:cellular response to heat"/>
    <property type="evidence" value="ECO:0007669"/>
    <property type="project" value="TreeGrafter"/>
</dbReference>
<keyword evidence="8" id="KW-1185">Reference proteome</keyword>
<dbReference type="SUPFAM" id="SSF49764">
    <property type="entry name" value="HSP20-like chaperones"/>
    <property type="match status" value="1"/>
</dbReference>
<proteinExistence type="inferred from homology"/>
<dbReference type="GO" id="GO:0006952">
    <property type="term" value="P:defense response"/>
    <property type="evidence" value="ECO:0007669"/>
    <property type="project" value="UniProtKB-KW"/>
</dbReference>
<dbReference type="GeneID" id="113874525"/>
<dbReference type="Proteomes" id="UP000694853">
    <property type="component" value="Unplaced"/>
</dbReference>
<feature type="region of interest" description="Disordered" evidence="5">
    <location>
        <begin position="103"/>
        <end position="196"/>
    </location>
</feature>
<evidence type="ECO:0000313" key="8">
    <source>
        <dbReference type="Proteomes" id="UP000694853"/>
    </source>
</evidence>